<keyword evidence="1 2" id="KW-0378">Hydrolase</keyword>
<dbReference type="PRINTS" id="PR00502">
    <property type="entry name" value="NUDIXFAMILY"/>
</dbReference>
<dbReference type="InterPro" id="IPR000086">
    <property type="entry name" value="NUDIX_hydrolase_dom"/>
</dbReference>
<evidence type="ECO:0000259" key="3">
    <source>
        <dbReference type="PROSITE" id="PS51462"/>
    </source>
</evidence>
<feature type="domain" description="Nudix hydrolase" evidence="3">
    <location>
        <begin position="9"/>
        <end position="142"/>
    </location>
</feature>
<evidence type="ECO:0000313" key="5">
    <source>
        <dbReference type="Proteomes" id="UP000231542"/>
    </source>
</evidence>
<dbReference type="InterPro" id="IPR020084">
    <property type="entry name" value="NUDIX_hydrolase_CS"/>
</dbReference>
<dbReference type="PANTHER" id="PTHR43736:SF1">
    <property type="entry name" value="DIHYDRONEOPTERIN TRIPHOSPHATE DIPHOSPHATASE"/>
    <property type="match status" value="1"/>
</dbReference>
<comment type="similarity">
    <text evidence="2">Belongs to the Nudix hydrolase family.</text>
</comment>
<accession>A0A2H0YWT3</accession>
<comment type="caution">
    <text evidence="4">The sequence shown here is derived from an EMBL/GenBank/DDBJ whole genome shotgun (WGS) entry which is preliminary data.</text>
</comment>
<dbReference type="Proteomes" id="UP000231542">
    <property type="component" value="Unassembled WGS sequence"/>
</dbReference>
<dbReference type="Gene3D" id="3.90.79.10">
    <property type="entry name" value="Nucleoside Triphosphate Pyrophosphohydrolase"/>
    <property type="match status" value="1"/>
</dbReference>
<dbReference type="PROSITE" id="PS00893">
    <property type="entry name" value="NUDIX_BOX"/>
    <property type="match status" value="1"/>
</dbReference>
<name>A0A2H0YWT3_9BACT</name>
<protein>
    <recommendedName>
        <fullName evidence="3">Nudix hydrolase domain-containing protein</fullName>
    </recommendedName>
</protein>
<dbReference type="AlphaFoldDB" id="A0A2H0YWT3"/>
<dbReference type="SUPFAM" id="SSF55811">
    <property type="entry name" value="Nudix"/>
    <property type="match status" value="1"/>
</dbReference>
<evidence type="ECO:0000256" key="1">
    <source>
        <dbReference type="ARBA" id="ARBA00022801"/>
    </source>
</evidence>
<dbReference type="InterPro" id="IPR020476">
    <property type="entry name" value="Nudix_hydrolase"/>
</dbReference>
<dbReference type="EMBL" id="PEXU01000011">
    <property type="protein sequence ID" value="PIS42954.1"/>
    <property type="molecule type" value="Genomic_DNA"/>
</dbReference>
<dbReference type="GO" id="GO:0016787">
    <property type="term" value="F:hydrolase activity"/>
    <property type="evidence" value="ECO:0007669"/>
    <property type="project" value="UniProtKB-KW"/>
</dbReference>
<evidence type="ECO:0000313" key="4">
    <source>
        <dbReference type="EMBL" id="PIS42954.1"/>
    </source>
</evidence>
<proteinExistence type="inferred from homology"/>
<dbReference type="PANTHER" id="PTHR43736">
    <property type="entry name" value="ADP-RIBOSE PYROPHOSPHATASE"/>
    <property type="match status" value="1"/>
</dbReference>
<reference evidence="4 5" key="1">
    <citation type="submission" date="2017-09" db="EMBL/GenBank/DDBJ databases">
        <title>Depth-based differentiation of microbial function through sediment-hosted aquifers and enrichment of novel symbionts in the deep terrestrial subsurface.</title>
        <authorList>
            <person name="Probst A.J."/>
            <person name="Ladd B."/>
            <person name="Jarett J.K."/>
            <person name="Geller-Mcgrath D.E."/>
            <person name="Sieber C.M."/>
            <person name="Emerson J.B."/>
            <person name="Anantharaman K."/>
            <person name="Thomas B.C."/>
            <person name="Malmstrom R."/>
            <person name="Stieglmeier M."/>
            <person name="Klingl A."/>
            <person name="Woyke T."/>
            <person name="Ryan C.M."/>
            <person name="Banfield J.F."/>
        </authorList>
    </citation>
    <scope>NUCLEOTIDE SEQUENCE [LARGE SCALE GENOMIC DNA]</scope>
    <source>
        <strain evidence="4">CG08_land_8_20_14_0_20_40_16</strain>
    </source>
</reference>
<sequence length="147" mass="16958">MAYHKNKKHPIPVVGAYVFNKQGKILLIKSKKYKDKYGGPGGHIEFGETIEQALKRELFEETGLLVSNPKLFDIKELINSKEYKKSGHFVSFRLYGCAFSDKVKLDPKEAYEYVWVYPKKALKMNVMEPTKQSIKKLIKLKKDGELS</sequence>
<dbReference type="PROSITE" id="PS51462">
    <property type="entry name" value="NUDIX"/>
    <property type="match status" value="1"/>
</dbReference>
<organism evidence="4 5">
    <name type="scientific">Candidatus Kerfeldbacteria bacterium CG08_land_8_20_14_0_20_40_16</name>
    <dbReference type="NCBI Taxonomy" id="2014244"/>
    <lineage>
        <taxon>Bacteria</taxon>
        <taxon>Candidatus Kerfeldiibacteriota</taxon>
    </lineage>
</organism>
<dbReference type="InterPro" id="IPR015797">
    <property type="entry name" value="NUDIX_hydrolase-like_dom_sf"/>
</dbReference>
<dbReference type="Pfam" id="PF00293">
    <property type="entry name" value="NUDIX"/>
    <property type="match status" value="1"/>
</dbReference>
<evidence type="ECO:0000256" key="2">
    <source>
        <dbReference type="RuleBase" id="RU003476"/>
    </source>
</evidence>
<gene>
    <name evidence="4" type="ORF">COT24_00970</name>
</gene>